<dbReference type="RefSeq" id="WP_095263624.1">
    <property type="nucleotide sequence ID" value="NZ_NPBY01000011.1"/>
</dbReference>
<dbReference type="EMBL" id="NPBY01000011">
    <property type="protein sequence ID" value="PAD79578.1"/>
    <property type="molecule type" value="Genomic_DNA"/>
</dbReference>
<dbReference type="PANTHER" id="PTHR43845">
    <property type="entry name" value="BLR5969 PROTEIN"/>
    <property type="match status" value="1"/>
</dbReference>
<dbReference type="EMBL" id="WOAA01000004">
    <property type="protein sequence ID" value="MUG65958.1"/>
    <property type="molecule type" value="Genomic_DNA"/>
</dbReference>
<dbReference type="InterPro" id="IPR042099">
    <property type="entry name" value="ANL_N_sf"/>
</dbReference>
<dbReference type="Proteomes" id="UP000215596">
    <property type="component" value="Unassembled WGS sequence"/>
</dbReference>
<comment type="caution">
    <text evidence="3">The sequence shown here is derived from an EMBL/GenBank/DDBJ whole genome shotgun (WGS) entry which is preliminary data.</text>
</comment>
<evidence type="ECO:0000259" key="1">
    <source>
        <dbReference type="Pfam" id="PF00501"/>
    </source>
</evidence>
<dbReference type="SUPFAM" id="SSF56801">
    <property type="entry name" value="Acetyl-CoA synthetase-like"/>
    <property type="match status" value="1"/>
</dbReference>
<accession>A0A268F2G3</accession>
<organism evidence="3 4">
    <name type="scientific">Paenibacillus campinasensis</name>
    <dbReference type="NCBI Taxonomy" id="66347"/>
    <lineage>
        <taxon>Bacteria</taxon>
        <taxon>Bacillati</taxon>
        <taxon>Bacillota</taxon>
        <taxon>Bacilli</taxon>
        <taxon>Bacillales</taxon>
        <taxon>Paenibacillaceae</taxon>
        <taxon>Paenibacillus</taxon>
    </lineage>
</organism>
<gene>
    <name evidence="3" type="ORF">CHH67_03625</name>
    <name evidence="2" type="ORF">GNP94_08030</name>
</gene>
<name>A0A268F2G3_9BACL</name>
<dbReference type="AlphaFoldDB" id="A0A268F2G3"/>
<sequence>MLIQRKPSRKILLKVGDAAPALQPLLDYYDELERSGLSFEMLSSQQIREYQLHALNVTLRHAWKHNDFYRHAFIQAGLSKPEIADLGEMTRIPFLSKDDIRGEKSKLLCCDRREVGQVHVNFGSTGGPIYTSFTLNDQYVYELLPKYTQLFPENEQDVVAVALPYEFALPGLGFQRLYQFAFGSMVLSLGKGSYMAPVDQSLELMKEFRASVMATTPSYAVMLAEEADKLGMDLRREIGLKRIILTGEGCSPTFRERLEHIWGCEVSFFYGSSECGVIGIECSEHSGYHVAQGHVIVEIVEPNTGRLLDDGEVGEIVVTTLLREGMPMIRYRSGEIGYLQQARCNCGNPLEIIHLRGRQENQIMLDREMFSPFMLEHYLLQVPEVGFWYHFKITATQKLIIEIEPYQTDMGDRELSDKVSEHMKEKLHIDCDIRVLPRLPRAYGKATRIVFDED</sequence>
<dbReference type="Gene3D" id="3.40.50.12780">
    <property type="entry name" value="N-terminal domain of ligase-like"/>
    <property type="match status" value="1"/>
</dbReference>
<reference evidence="2 5" key="2">
    <citation type="submission" date="2019-11" db="EMBL/GenBank/DDBJ databases">
        <title>Draft genome sequences of five Paenibacillus species of dairy origin.</title>
        <authorList>
            <person name="Olajide A.M."/>
            <person name="Chen S."/>
            <person name="Lapointe G."/>
        </authorList>
    </citation>
    <scope>NUCLEOTIDE SEQUENCE [LARGE SCALE GENOMIC DNA]</scope>
    <source>
        <strain evidence="2 5">3CS1</strain>
    </source>
</reference>
<evidence type="ECO:0000313" key="3">
    <source>
        <dbReference type="EMBL" id="PAD79578.1"/>
    </source>
</evidence>
<dbReference type="OrthoDB" id="580775at2"/>
<dbReference type="InterPro" id="IPR000873">
    <property type="entry name" value="AMP-dep_synth/lig_dom"/>
</dbReference>
<dbReference type="PANTHER" id="PTHR43845:SF1">
    <property type="entry name" value="BLR5969 PROTEIN"/>
    <property type="match status" value="1"/>
</dbReference>
<reference evidence="3 4" key="1">
    <citation type="submission" date="2017-07" db="EMBL/GenBank/DDBJ databases">
        <title>Isolation and whole genome analysis of endospore-forming bacteria from heroin.</title>
        <authorList>
            <person name="Kalinowski J."/>
            <person name="Ahrens B."/>
            <person name="Al-Dilaimi A."/>
            <person name="Winkler A."/>
            <person name="Wibberg D."/>
            <person name="Schleenbecker U."/>
            <person name="Ruckert C."/>
            <person name="Wolfel R."/>
            <person name="Grass G."/>
        </authorList>
    </citation>
    <scope>NUCLEOTIDE SEQUENCE [LARGE SCALE GENOMIC DNA]</scope>
    <source>
        <strain evidence="3 4">7537-G1</strain>
    </source>
</reference>
<evidence type="ECO:0000313" key="4">
    <source>
        <dbReference type="Proteomes" id="UP000215596"/>
    </source>
</evidence>
<evidence type="ECO:0000313" key="2">
    <source>
        <dbReference type="EMBL" id="MUG65958.1"/>
    </source>
</evidence>
<keyword evidence="5" id="KW-1185">Reference proteome</keyword>
<dbReference type="Proteomes" id="UP000435177">
    <property type="component" value="Unassembled WGS sequence"/>
</dbReference>
<protein>
    <submittedName>
        <fullName evidence="2">AMP-binding protein</fullName>
    </submittedName>
    <submittedName>
        <fullName evidence="3">CoF synthetase</fullName>
    </submittedName>
</protein>
<proteinExistence type="predicted"/>
<feature type="domain" description="AMP-dependent synthetase/ligase" evidence="1">
    <location>
        <begin position="148"/>
        <end position="319"/>
    </location>
</feature>
<evidence type="ECO:0000313" key="5">
    <source>
        <dbReference type="Proteomes" id="UP000435177"/>
    </source>
</evidence>
<dbReference type="Pfam" id="PF00501">
    <property type="entry name" value="AMP-binding"/>
    <property type="match status" value="1"/>
</dbReference>